<evidence type="ECO:0000256" key="1">
    <source>
        <dbReference type="SAM" id="Coils"/>
    </source>
</evidence>
<feature type="region of interest" description="Disordered" evidence="2">
    <location>
        <begin position="1"/>
        <end position="25"/>
    </location>
</feature>
<evidence type="ECO:0000256" key="2">
    <source>
        <dbReference type="SAM" id="MobiDB-lite"/>
    </source>
</evidence>
<sequence length="549" mass="62821">MLLPPTGRSSSGRQASGRTGTKMTNGLVQDLRLSGRVIRPKTLDELFDLMNDDELKTLMCDLKEKKKQLVNLHDQEGSKEERLRLEAARTKLDEALKKVEQYLGVPSGSKDINFDGLQEKAASEMRRLGKEIYHADLRLHCFMHVWAIIYGLRTKFAQQKDLPDFLPATLPHTHKEIKQAWDGLRRQLFSIYIKSDKHDCSLLPRVIVAIPDFHFLRERIHDMARANSLLDMSDDFGEHLNGCFIAINDPNRASKAQLELLQESIRDMSARKAMQVVRAEQLMDRKEQEGSLKRLRTGLAKHEEASIVCKDTEESLCAMLRAACHLRQGYRLNNSSSSELVVVPIMRPPEGGIGSTGGASTSKQAAKHQRLSAVIPEGYSYRFVLLAYNLSASKQGLDSIRTYLELKWQERPGEMDIAALKEESQEEREWKQEMRREAEERMDKVVATIRLHGTHLPYLHLLHLVDNVEHLKQQAFALSAAVSNEDQRALRLRIKEREKESGPRTSSFKNALHLDDSETFCRALRFHDQDDSWKTKEPHEPGRISFERS</sequence>
<accession>A0A7S3VTT0</accession>
<reference evidence="3" key="1">
    <citation type="submission" date="2021-01" db="EMBL/GenBank/DDBJ databases">
        <authorList>
            <person name="Corre E."/>
            <person name="Pelletier E."/>
            <person name="Niang G."/>
            <person name="Scheremetjew M."/>
            <person name="Finn R."/>
            <person name="Kale V."/>
            <person name="Holt S."/>
            <person name="Cochrane G."/>
            <person name="Meng A."/>
            <person name="Brown T."/>
            <person name="Cohen L."/>
        </authorList>
    </citation>
    <scope>NUCLEOTIDE SEQUENCE</scope>
    <source>
        <strain evidence="3">CCMP1320</strain>
    </source>
</reference>
<protein>
    <submittedName>
        <fullName evidence="3">Uncharacterized protein</fullName>
    </submittedName>
</protein>
<feature type="compositionally biased region" description="Low complexity" evidence="2">
    <location>
        <begin position="1"/>
        <end position="21"/>
    </location>
</feature>
<dbReference type="AlphaFoldDB" id="A0A7S3VTT0"/>
<feature type="coiled-coil region" evidence="1">
    <location>
        <begin position="55"/>
        <end position="105"/>
    </location>
</feature>
<organism evidence="3">
    <name type="scientific">Dunaliella tertiolecta</name>
    <name type="common">Green alga</name>
    <dbReference type="NCBI Taxonomy" id="3047"/>
    <lineage>
        <taxon>Eukaryota</taxon>
        <taxon>Viridiplantae</taxon>
        <taxon>Chlorophyta</taxon>
        <taxon>core chlorophytes</taxon>
        <taxon>Chlorophyceae</taxon>
        <taxon>CS clade</taxon>
        <taxon>Chlamydomonadales</taxon>
        <taxon>Dunaliellaceae</taxon>
        <taxon>Dunaliella</taxon>
    </lineage>
</organism>
<dbReference type="EMBL" id="HBIP01036789">
    <property type="protein sequence ID" value="CAE0507197.1"/>
    <property type="molecule type" value="Transcribed_RNA"/>
</dbReference>
<name>A0A7S3VTT0_DUNTE</name>
<keyword evidence="1" id="KW-0175">Coiled coil</keyword>
<proteinExistence type="predicted"/>
<gene>
    <name evidence="3" type="ORF">DTER00134_LOCUS22273</name>
</gene>
<evidence type="ECO:0000313" key="3">
    <source>
        <dbReference type="EMBL" id="CAE0507197.1"/>
    </source>
</evidence>